<evidence type="ECO:0000256" key="4">
    <source>
        <dbReference type="SAM" id="MobiDB-lite"/>
    </source>
</evidence>
<dbReference type="Gene3D" id="1.10.238.100">
    <property type="entry name" value="YAP1 redox domain. Chain B"/>
    <property type="match status" value="1"/>
</dbReference>
<feature type="compositionally biased region" description="Polar residues" evidence="4">
    <location>
        <begin position="8"/>
        <end position="18"/>
    </location>
</feature>
<keyword evidence="6" id="KW-0238">DNA-binding</keyword>
<dbReference type="InterPro" id="IPR050936">
    <property type="entry name" value="AP-1-like"/>
</dbReference>
<protein>
    <submittedName>
        <fullName evidence="6">DNA-binding transcription factor</fullName>
    </submittedName>
</protein>
<dbReference type="InterPro" id="IPR013910">
    <property type="entry name" value="TF_PAP1"/>
</dbReference>
<dbReference type="PANTHER" id="PTHR40621:SF6">
    <property type="entry name" value="AP-1-LIKE TRANSCRIPTION FACTOR YAP1-RELATED"/>
    <property type="match status" value="1"/>
</dbReference>
<feature type="region of interest" description="Disordered" evidence="4">
    <location>
        <begin position="179"/>
        <end position="218"/>
    </location>
</feature>
<evidence type="ECO:0000259" key="5">
    <source>
        <dbReference type="PROSITE" id="PS50217"/>
    </source>
</evidence>
<feature type="compositionally biased region" description="Polar residues" evidence="4">
    <location>
        <begin position="128"/>
        <end position="148"/>
    </location>
</feature>
<sequence length="534" mass="59162">MSEAISKRNLSQIQPVQTKRQEVEAVKKTSKPGRKPVNSEPKNKRTAQNRAAQRAFRERKEKKMKELEDKVTELENERKAATTEADFLRIQVEMLSNELTKYKGKGFNIESLKLDRNLSENYQKHKSPSNAAVISPSDSNTTNSPVNLNSNQTFEFPWGNLKMNYPVSKVTPSYSESSISLKGENSLSPDSEIASSSDSPSDRASNIDNPVKSIKSEPYNFDNNFDEKVFCNSLNMACGTKDKPVPTFPTKSDPHQQTDKPAISPFSVPASTPSQFTNGQTDFLSFFNNHDMTYDPEVAFNFSDSTKLLDDLEFLKDPATNAGYRDPDSNNENNNNFELFDGVTNVNSTDGSNLDDFDPINALTTDELSYDPFEISNLTSAESDNNNNNNNNNAARNPLYNINGMPSPFNGIATSMSQSAANSSMSKYINSAGNSPTSFFNSGVTPVSSSGTPGIKVKQEEMDDFDDNAVVPAKEEKMIKCTEIWDRVTSHPKYGELDIDGLCSELRTKAKCSDKGVLVNVDDFEKIFSKKNGS</sequence>
<dbReference type="InterPro" id="IPR046347">
    <property type="entry name" value="bZIP_sf"/>
</dbReference>
<dbReference type="EMBL" id="BTFZ01000013">
    <property type="protein sequence ID" value="GMM37945.1"/>
    <property type="molecule type" value="Genomic_DNA"/>
</dbReference>
<proteinExistence type="predicted"/>
<feature type="compositionally biased region" description="Basic and acidic residues" evidence="4">
    <location>
        <begin position="55"/>
        <end position="81"/>
    </location>
</feature>
<dbReference type="GO" id="GO:0005737">
    <property type="term" value="C:cytoplasm"/>
    <property type="evidence" value="ECO:0007669"/>
    <property type="project" value="UniProtKB-SubCell"/>
</dbReference>
<dbReference type="GO" id="GO:0090575">
    <property type="term" value="C:RNA polymerase II transcription regulator complex"/>
    <property type="evidence" value="ECO:0007669"/>
    <property type="project" value="TreeGrafter"/>
</dbReference>
<dbReference type="RefSeq" id="XP_064854941.1">
    <property type="nucleotide sequence ID" value="XM_064998869.1"/>
</dbReference>
<dbReference type="GeneID" id="90075920"/>
<dbReference type="GO" id="GO:0034599">
    <property type="term" value="P:cellular response to oxidative stress"/>
    <property type="evidence" value="ECO:0007669"/>
    <property type="project" value="UniProtKB-ARBA"/>
</dbReference>
<dbReference type="InterPro" id="IPR004827">
    <property type="entry name" value="bZIP"/>
</dbReference>
<dbReference type="SUPFAM" id="SSF57959">
    <property type="entry name" value="Leucine zipper domain"/>
    <property type="match status" value="1"/>
</dbReference>
<organism evidence="6 7">
    <name type="scientific">Saccharomycopsis crataegensis</name>
    <dbReference type="NCBI Taxonomy" id="43959"/>
    <lineage>
        <taxon>Eukaryota</taxon>
        <taxon>Fungi</taxon>
        <taxon>Dikarya</taxon>
        <taxon>Ascomycota</taxon>
        <taxon>Saccharomycotina</taxon>
        <taxon>Saccharomycetes</taxon>
        <taxon>Saccharomycopsidaceae</taxon>
        <taxon>Saccharomycopsis</taxon>
    </lineage>
</organism>
<evidence type="ECO:0000256" key="2">
    <source>
        <dbReference type="ARBA" id="ARBA00004496"/>
    </source>
</evidence>
<feature type="compositionally biased region" description="Low complexity" evidence="4">
    <location>
        <begin position="186"/>
        <end position="204"/>
    </location>
</feature>
<accession>A0AAV5QSP9</accession>
<dbReference type="GO" id="GO:0001228">
    <property type="term" value="F:DNA-binding transcription activator activity, RNA polymerase II-specific"/>
    <property type="evidence" value="ECO:0007669"/>
    <property type="project" value="TreeGrafter"/>
</dbReference>
<dbReference type="Gene3D" id="1.20.5.170">
    <property type="match status" value="1"/>
</dbReference>
<keyword evidence="3" id="KW-0539">Nucleus</keyword>
<feature type="domain" description="BZIP" evidence="5">
    <location>
        <begin position="39"/>
        <end position="102"/>
    </location>
</feature>
<dbReference type="Proteomes" id="UP001360560">
    <property type="component" value="Unassembled WGS sequence"/>
</dbReference>
<dbReference type="AlphaFoldDB" id="A0AAV5QSP9"/>
<dbReference type="PANTHER" id="PTHR40621">
    <property type="entry name" value="TRANSCRIPTION FACTOR KAPC-RELATED"/>
    <property type="match status" value="1"/>
</dbReference>
<dbReference type="PROSITE" id="PS00036">
    <property type="entry name" value="BZIP_BASIC"/>
    <property type="match status" value="1"/>
</dbReference>
<dbReference type="PROSITE" id="PS50217">
    <property type="entry name" value="BZIP"/>
    <property type="match status" value="1"/>
</dbReference>
<dbReference type="SMART" id="SM00338">
    <property type="entry name" value="BRLZ"/>
    <property type="match status" value="1"/>
</dbReference>
<dbReference type="InterPro" id="IPR023167">
    <property type="entry name" value="Yap1_redox_dom_sf"/>
</dbReference>
<evidence type="ECO:0000313" key="6">
    <source>
        <dbReference type="EMBL" id="GMM37945.1"/>
    </source>
</evidence>
<comment type="caution">
    <text evidence="6">The sequence shown here is derived from an EMBL/GenBank/DDBJ whole genome shotgun (WGS) entry which is preliminary data.</text>
</comment>
<name>A0AAV5QSP9_9ASCO</name>
<keyword evidence="7" id="KW-1185">Reference proteome</keyword>
<feature type="region of interest" description="Disordered" evidence="4">
    <location>
        <begin position="1"/>
        <end position="81"/>
    </location>
</feature>
<dbReference type="SUPFAM" id="SSF111430">
    <property type="entry name" value="YAP1 redox domain"/>
    <property type="match status" value="1"/>
</dbReference>
<evidence type="ECO:0000313" key="7">
    <source>
        <dbReference type="Proteomes" id="UP001360560"/>
    </source>
</evidence>
<reference evidence="6 7" key="1">
    <citation type="journal article" date="2023" name="Elife">
        <title>Identification of key yeast species and microbe-microbe interactions impacting larval growth of Drosophila in the wild.</title>
        <authorList>
            <person name="Mure A."/>
            <person name="Sugiura Y."/>
            <person name="Maeda R."/>
            <person name="Honda K."/>
            <person name="Sakurai N."/>
            <person name="Takahashi Y."/>
            <person name="Watada M."/>
            <person name="Katoh T."/>
            <person name="Gotoh A."/>
            <person name="Gotoh Y."/>
            <person name="Taniguchi I."/>
            <person name="Nakamura K."/>
            <person name="Hayashi T."/>
            <person name="Katayama T."/>
            <person name="Uemura T."/>
            <person name="Hattori Y."/>
        </authorList>
    </citation>
    <scope>NUCLEOTIDE SEQUENCE [LARGE SCALE GENOMIC DNA]</scope>
    <source>
        <strain evidence="6 7">SC-9</strain>
    </source>
</reference>
<feature type="region of interest" description="Disordered" evidence="4">
    <location>
        <begin position="320"/>
        <end position="344"/>
    </location>
</feature>
<feature type="region of interest" description="Disordered" evidence="4">
    <location>
        <begin position="121"/>
        <end position="148"/>
    </location>
</feature>
<dbReference type="Pfam" id="PF08601">
    <property type="entry name" value="PAP1"/>
    <property type="match status" value="1"/>
</dbReference>
<evidence type="ECO:0000256" key="1">
    <source>
        <dbReference type="ARBA" id="ARBA00004123"/>
    </source>
</evidence>
<dbReference type="GO" id="GO:0000976">
    <property type="term" value="F:transcription cis-regulatory region binding"/>
    <property type="evidence" value="ECO:0007669"/>
    <property type="project" value="InterPro"/>
</dbReference>
<dbReference type="CDD" id="cd14688">
    <property type="entry name" value="bZIP_YAP"/>
    <property type="match status" value="1"/>
</dbReference>
<gene>
    <name evidence="6" type="ORF">DASC09_052700</name>
</gene>
<dbReference type="FunFam" id="1.20.5.170:FF:000067">
    <property type="entry name" value="BZIP transcription factor"/>
    <property type="match status" value="1"/>
</dbReference>
<comment type="subcellular location">
    <subcellularLocation>
        <location evidence="2">Cytoplasm</location>
    </subcellularLocation>
    <subcellularLocation>
        <location evidence="1">Nucleus</location>
    </subcellularLocation>
</comment>
<dbReference type="Pfam" id="PF00170">
    <property type="entry name" value="bZIP_1"/>
    <property type="match status" value="1"/>
</dbReference>
<evidence type="ECO:0000256" key="3">
    <source>
        <dbReference type="ARBA" id="ARBA00023242"/>
    </source>
</evidence>